<evidence type="ECO:0000256" key="5">
    <source>
        <dbReference type="SAM" id="MobiDB-lite"/>
    </source>
</evidence>
<evidence type="ECO:0000256" key="1">
    <source>
        <dbReference type="ARBA" id="ARBA00004502"/>
    </source>
</evidence>
<dbReference type="Gene3D" id="1.20.120.340">
    <property type="entry name" value="Flagellar protein FliS"/>
    <property type="match status" value="1"/>
</dbReference>
<evidence type="ECO:0000256" key="2">
    <source>
        <dbReference type="ARBA" id="ARBA00006311"/>
    </source>
</evidence>
<dbReference type="InterPro" id="IPR004279">
    <property type="entry name" value="Perilipin"/>
</dbReference>
<feature type="compositionally biased region" description="Polar residues" evidence="5">
    <location>
        <begin position="463"/>
        <end position="472"/>
    </location>
</feature>
<evidence type="ECO:0000313" key="7">
    <source>
        <dbReference type="RefSeq" id="XP_072834230.1"/>
    </source>
</evidence>
<accession>A0ABM5EM46</accession>
<dbReference type="Proteomes" id="UP001652642">
    <property type="component" value="Chromosome 7"/>
</dbReference>
<evidence type="ECO:0000313" key="6">
    <source>
        <dbReference type="Proteomes" id="UP001652642"/>
    </source>
</evidence>
<dbReference type="Pfam" id="PF03036">
    <property type="entry name" value="Perilipin"/>
    <property type="match status" value="1"/>
</dbReference>
<dbReference type="RefSeq" id="XP_072834230.1">
    <property type="nucleotide sequence ID" value="XM_072978129.1"/>
</dbReference>
<feature type="compositionally biased region" description="Basic and acidic residues" evidence="5">
    <location>
        <begin position="437"/>
        <end position="448"/>
    </location>
</feature>
<dbReference type="PIRSF" id="PIRSF036881">
    <property type="entry name" value="PAT"/>
    <property type="match status" value="1"/>
</dbReference>
<reference evidence="7" key="1">
    <citation type="submission" date="2025-08" db="UniProtKB">
        <authorList>
            <consortium name="RefSeq"/>
        </authorList>
    </citation>
    <scope>IDENTIFICATION</scope>
</reference>
<sequence>MRSRKVSIMSSDESGAGCETTPEGTEAEEQNVVSRVAGLPLVSSTYDMVFTAYASTKENHPLLKSVCDVAEKGVRTVTAAAVSGAQPLLNKLEPQIAMANEYACRGLDKLEENLPVLQQPSEKVVADTKELVSAGVTGARDVVSLTVNGAKGAVTSGVSGVVGLAKGAVQGGVNTVLGSRVGQLVATGMEAMLGKSEELVDHYLPMTDQELAQLATSVEGFEGATVEQQKEQRSYFVRLGSLSAKLRHRAFQHSLAKLKDAKRGTEETLAKLHQTLELMEHVKGGMGEKLQASQEKLHQMYLEWNRTQTGSEEEVKSLVQPEVESRTLAMLRSLTQQLHLSSATLLSRVQGLPAGVQEKAQSVRHTVEDLRTSFAAAHSFHDVPATLLAQSRERLAQARGSVDEMVDYVARNVPLPWVVGPFAPNLVELLEVPHGCHEDGDKEARESLESQENSEGKPGSPEFESSQLQVDP</sequence>
<comment type="subcellular location">
    <subcellularLocation>
        <location evidence="1">Lipid droplet</location>
    </subcellularLocation>
</comment>
<name>A0ABM5EM46_9SAUR</name>
<proteinExistence type="inferred from homology"/>
<gene>
    <name evidence="7" type="primary">LOC110079248</name>
</gene>
<dbReference type="PANTHER" id="PTHR14024">
    <property type="entry name" value="PERILIPIN"/>
    <property type="match status" value="1"/>
</dbReference>
<dbReference type="SUPFAM" id="SSF109775">
    <property type="entry name" value="Mannose-6-phosphate receptor binding protein 1 (Tip47), C-terminal domain"/>
    <property type="match status" value="1"/>
</dbReference>
<dbReference type="Gene3D" id="3.30.720.170">
    <property type="entry name" value="Perilipin, alpha-beta domain"/>
    <property type="match status" value="1"/>
</dbReference>
<protein>
    <recommendedName>
        <fullName evidence="4">Perilipin</fullName>
    </recommendedName>
</protein>
<feature type="region of interest" description="Disordered" evidence="5">
    <location>
        <begin position="1"/>
        <end position="29"/>
    </location>
</feature>
<dbReference type="GeneID" id="110079248"/>
<evidence type="ECO:0000256" key="4">
    <source>
        <dbReference type="PIRNR" id="PIRNR036881"/>
    </source>
</evidence>
<comment type="similarity">
    <text evidence="2 4">Belongs to the perilipin family.</text>
</comment>
<keyword evidence="3" id="KW-0551">Lipid droplet</keyword>
<dbReference type="PANTHER" id="PTHR14024:SF51">
    <property type="entry name" value="PERILIPIN-RELATED"/>
    <property type="match status" value="1"/>
</dbReference>
<keyword evidence="6" id="KW-1185">Reference proteome</keyword>
<feature type="region of interest" description="Disordered" evidence="5">
    <location>
        <begin position="437"/>
        <end position="472"/>
    </location>
</feature>
<evidence type="ECO:0000256" key="3">
    <source>
        <dbReference type="ARBA" id="ARBA00022677"/>
    </source>
</evidence>
<organism evidence="6 7">
    <name type="scientific">Pogona vitticeps</name>
    <name type="common">central bearded dragon</name>
    <dbReference type="NCBI Taxonomy" id="103695"/>
    <lineage>
        <taxon>Eukaryota</taxon>
        <taxon>Metazoa</taxon>
        <taxon>Chordata</taxon>
        <taxon>Craniata</taxon>
        <taxon>Vertebrata</taxon>
        <taxon>Euteleostomi</taxon>
        <taxon>Lepidosauria</taxon>
        <taxon>Squamata</taxon>
        <taxon>Bifurcata</taxon>
        <taxon>Unidentata</taxon>
        <taxon>Episquamata</taxon>
        <taxon>Toxicofera</taxon>
        <taxon>Iguania</taxon>
        <taxon>Acrodonta</taxon>
        <taxon>Agamidae</taxon>
        <taxon>Amphibolurinae</taxon>
        <taxon>Pogona</taxon>
    </lineage>
</organism>